<dbReference type="Proteomes" id="UP000277811">
    <property type="component" value="Unassembled WGS sequence"/>
</dbReference>
<proteinExistence type="predicted"/>
<keyword evidence="1" id="KW-1133">Transmembrane helix</keyword>
<dbReference type="AlphaFoldDB" id="A0A498REB8"/>
<gene>
    <name evidence="2" type="ORF">LUCI_5142</name>
</gene>
<accession>A0A498REB8</accession>
<keyword evidence="1" id="KW-0812">Transmembrane</keyword>
<keyword evidence="3" id="KW-1185">Reference proteome</keyword>
<keyword evidence="1" id="KW-0472">Membrane</keyword>
<reference evidence="2 3" key="1">
    <citation type="submission" date="2018-06" db="EMBL/GenBank/DDBJ databases">
        <authorList>
            <person name="Strepis N."/>
        </authorList>
    </citation>
    <scope>NUCLEOTIDE SEQUENCE [LARGE SCALE GENOMIC DNA]</scope>
    <source>
        <strain evidence="2">LUCI</strain>
    </source>
</reference>
<evidence type="ECO:0000256" key="1">
    <source>
        <dbReference type="SAM" id="Phobius"/>
    </source>
</evidence>
<dbReference type="RefSeq" id="WP_122630693.1">
    <property type="nucleotide sequence ID" value="NZ_UPPP01000134.1"/>
</dbReference>
<evidence type="ECO:0000313" key="2">
    <source>
        <dbReference type="EMBL" id="VBB09844.1"/>
    </source>
</evidence>
<dbReference type="EMBL" id="UPPP01000134">
    <property type="protein sequence ID" value="VBB09844.1"/>
    <property type="molecule type" value="Genomic_DNA"/>
</dbReference>
<evidence type="ECO:0000313" key="3">
    <source>
        <dbReference type="Proteomes" id="UP000277811"/>
    </source>
</evidence>
<name>A0A498REB8_9FIRM</name>
<sequence>MDRFCGTETDELLEKAKKLAAFSNSALVAGNTITVFTMLVLQEILAQQAISPVTNFANIIALATEIAALNASLHTQA</sequence>
<organism evidence="2 3">
    <name type="scientific">Lucifera butyrica</name>
    <dbReference type="NCBI Taxonomy" id="1351585"/>
    <lineage>
        <taxon>Bacteria</taxon>
        <taxon>Bacillati</taxon>
        <taxon>Bacillota</taxon>
        <taxon>Negativicutes</taxon>
        <taxon>Veillonellales</taxon>
        <taxon>Veillonellaceae</taxon>
        <taxon>Lucifera</taxon>
    </lineage>
</organism>
<dbReference type="OrthoDB" id="1684878at2"/>
<protein>
    <submittedName>
        <fullName evidence="2">Uncharacterized protein</fullName>
    </submittedName>
</protein>
<feature type="transmembrane region" description="Helical" evidence="1">
    <location>
        <begin position="20"/>
        <end position="41"/>
    </location>
</feature>